<evidence type="ECO:0000313" key="4">
    <source>
        <dbReference type="EMBL" id="CAK0800661.1"/>
    </source>
</evidence>
<evidence type="ECO:0000313" key="5">
    <source>
        <dbReference type="Proteomes" id="UP001189429"/>
    </source>
</evidence>
<comment type="caution">
    <text evidence="4">The sequence shown here is derived from an EMBL/GenBank/DDBJ whole genome shotgun (WGS) entry which is preliminary data.</text>
</comment>
<keyword evidence="1" id="KW-0862">Zinc</keyword>
<keyword evidence="1" id="KW-0479">Metal-binding</keyword>
<feature type="region of interest" description="Disordered" evidence="2">
    <location>
        <begin position="155"/>
        <end position="179"/>
    </location>
</feature>
<dbReference type="EMBL" id="CAUYUJ010002411">
    <property type="protein sequence ID" value="CAK0800661.1"/>
    <property type="molecule type" value="Genomic_DNA"/>
</dbReference>
<dbReference type="InterPro" id="IPR000571">
    <property type="entry name" value="Znf_CCCH"/>
</dbReference>
<dbReference type="SMART" id="SM00356">
    <property type="entry name" value="ZnF_C3H1"/>
    <property type="match status" value="1"/>
</dbReference>
<evidence type="ECO:0000256" key="1">
    <source>
        <dbReference type="PROSITE-ProRule" id="PRU00723"/>
    </source>
</evidence>
<dbReference type="Proteomes" id="UP001189429">
    <property type="component" value="Unassembled WGS sequence"/>
</dbReference>
<name>A0ABN9Q870_9DINO</name>
<feature type="region of interest" description="Disordered" evidence="2">
    <location>
        <begin position="200"/>
        <end position="221"/>
    </location>
</feature>
<feature type="non-terminal residue" evidence="4">
    <location>
        <position position="1"/>
    </location>
</feature>
<gene>
    <name evidence="4" type="ORF">PCOR1329_LOCUS8745</name>
</gene>
<dbReference type="PROSITE" id="PS50103">
    <property type="entry name" value="ZF_C3H1"/>
    <property type="match status" value="1"/>
</dbReference>
<feature type="compositionally biased region" description="Basic and acidic residues" evidence="2">
    <location>
        <begin position="200"/>
        <end position="211"/>
    </location>
</feature>
<protein>
    <recommendedName>
        <fullName evidence="3">C3H1-type domain-containing protein</fullName>
    </recommendedName>
</protein>
<proteinExistence type="predicted"/>
<evidence type="ECO:0000259" key="3">
    <source>
        <dbReference type="PROSITE" id="PS50103"/>
    </source>
</evidence>
<accession>A0ABN9Q870</accession>
<feature type="region of interest" description="Disordered" evidence="2">
    <location>
        <begin position="243"/>
        <end position="303"/>
    </location>
</feature>
<keyword evidence="5" id="KW-1185">Reference proteome</keyword>
<feature type="compositionally biased region" description="Low complexity" evidence="2">
    <location>
        <begin position="127"/>
        <end position="136"/>
    </location>
</feature>
<feature type="region of interest" description="Disordered" evidence="2">
    <location>
        <begin position="114"/>
        <end position="139"/>
    </location>
</feature>
<organism evidence="4 5">
    <name type="scientific">Prorocentrum cordatum</name>
    <dbReference type="NCBI Taxonomy" id="2364126"/>
    <lineage>
        <taxon>Eukaryota</taxon>
        <taxon>Sar</taxon>
        <taxon>Alveolata</taxon>
        <taxon>Dinophyceae</taxon>
        <taxon>Prorocentrales</taxon>
        <taxon>Prorocentraceae</taxon>
        <taxon>Prorocentrum</taxon>
    </lineage>
</organism>
<feature type="region of interest" description="Disordered" evidence="2">
    <location>
        <begin position="31"/>
        <end position="68"/>
    </location>
</feature>
<reference evidence="4" key="1">
    <citation type="submission" date="2023-10" db="EMBL/GenBank/DDBJ databases">
        <authorList>
            <person name="Chen Y."/>
            <person name="Shah S."/>
            <person name="Dougan E. K."/>
            <person name="Thang M."/>
            <person name="Chan C."/>
        </authorList>
    </citation>
    <scope>NUCLEOTIDE SEQUENCE [LARGE SCALE GENOMIC DNA]</scope>
</reference>
<sequence>FFHYSRGSGCFAPSPPDLGAARQRLWPSAAARAGTGPRVSARSLAASRQRPVAPVPRGTTRDGILGPPSKADLCRGGMLQLPGRYCRAYVKGGCSRGSQCPLLHGLHLTAPPAWDSSDDTSDKGSGSEHQTSSSSSRNWADMSDDLWTVQPALPTGQHAAEPPRARAGPAGDELPSFRERLPNFPEFLPREAGGALACRARDDAHGRDRQSRSAIRRRQRQLGEKWAAMRRLNDATSQPAWYALAGMPPCLPPPQHAPRTESSSPSRPPAPATSPRRARRKKCHDADDSDDGGSDPENTKVSV</sequence>
<feature type="domain" description="C3H1-type" evidence="3">
    <location>
        <begin position="80"/>
        <end position="107"/>
    </location>
</feature>
<evidence type="ECO:0000256" key="2">
    <source>
        <dbReference type="SAM" id="MobiDB-lite"/>
    </source>
</evidence>
<feature type="zinc finger region" description="C3H1-type" evidence="1">
    <location>
        <begin position="80"/>
        <end position="107"/>
    </location>
</feature>
<feature type="compositionally biased region" description="Low complexity" evidence="2">
    <location>
        <begin position="159"/>
        <end position="171"/>
    </location>
</feature>
<keyword evidence="1" id="KW-0863">Zinc-finger</keyword>